<feature type="transmembrane region" description="Helical" evidence="2">
    <location>
        <begin position="432"/>
        <end position="450"/>
    </location>
</feature>
<dbReference type="Proteomes" id="UP000576792">
    <property type="component" value="Unassembled WGS sequence"/>
</dbReference>
<evidence type="ECO:0000313" key="4">
    <source>
        <dbReference type="Proteomes" id="UP000576792"/>
    </source>
</evidence>
<keyword evidence="2" id="KW-1133">Transmembrane helix</keyword>
<keyword evidence="2" id="KW-0472">Membrane</keyword>
<evidence type="ECO:0000313" key="3">
    <source>
        <dbReference type="EMBL" id="NJC57071.1"/>
    </source>
</evidence>
<feature type="transmembrane region" description="Helical" evidence="2">
    <location>
        <begin position="456"/>
        <end position="483"/>
    </location>
</feature>
<proteinExistence type="predicted"/>
<keyword evidence="4" id="KW-1185">Reference proteome</keyword>
<feature type="transmembrane region" description="Helical" evidence="2">
    <location>
        <begin position="220"/>
        <end position="242"/>
    </location>
</feature>
<name>A0A846S4R1_9MICO</name>
<dbReference type="AlphaFoldDB" id="A0A846S4R1"/>
<dbReference type="PANTHER" id="PTHR30282:SF0">
    <property type="entry name" value="P-AMINOBENZOYL-GLUTAMATE TRANSPORT PROTEIN"/>
    <property type="match status" value="1"/>
</dbReference>
<dbReference type="GO" id="GO:1902604">
    <property type="term" value="P:p-aminobenzoyl-glutamate transmembrane transport"/>
    <property type="evidence" value="ECO:0007669"/>
    <property type="project" value="InterPro"/>
</dbReference>
<dbReference type="InterPro" id="IPR004697">
    <property type="entry name" value="AbgT"/>
</dbReference>
<gene>
    <name evidence="3" type="ORF">BKA07_002106</name>
</gene>
<comment type="caution">
    <text evidence="3">The sequence shown here is derived from an EMBL/GenBank/DDBJ whole genome shotgun (WGS) entry which is preliminary data.</text>
</comment>
<protein>
    <submittedName>
        <fullName evidence="3">Aminobenzoyl-glutamate transport protein</fullName>
    </submittedName>
</protein>
<dbReference type="PANTHER" id="PTHR30282">
    <property type="entry name" value="P-AMINOBENZOYL GLUTAMATE TRANSPORTER"/>
    <property type="match status" value="1"/>
</dbReference>
<feature type="transmembrane region" description="Helical" evidence="2">
    <location>
        <begin position="329"/>
        <end position="348"/>
    </location>
</feature>
<feature type="transmembrane region" description="Helical" evidence="2">
    <location>
        <begin position="91"/>
        <end position="110"/>
    </location>
</feature>
<dbReference type="Pfam" id="PF03806">
    <property type="entry name" value="ABG_transport"/>
    <property type="match status" value="1"/>
</dbReference>
<feature type="transmembrane region" description="Helical" evidence="2">
    <location>
        <begin position="37"/>
        <end position="62"/>
    </location>
</feature>
<feature type="region of interest" description="Disordered" evidence="1">
    <location>
        <begin position="253"/>
        <end position="272"/>
    </location>
</feature>
<organism evidence="3 4">
    <name type="scientific">Brevibacterium marinum</name>
    <dbReference type="NCBI Taxonomy" id="418643"/>
    <lineage>
        <taxon>Bacteria</taxon>
        <taxon>Bacillati</taxon>
        <taxon>Actinomycetota</taxon>
        <taxon>Actinomycetes</taxon>
        <taxon>Micrococcales</taxon>
        <taxon>Brevibacteriaceae</taxon>
        <taxon>Brevibacterium</taxon>
    </lineage>
</organism>
<dbReference type="GO" id="GO:0015558">
    <property type="term" value="F:secondary active p-aminobenzoyl-glutamate transmembrane transporter activity"/>
    <property type="evidence" value="ECO:0007669"/>
    <property type="project" value="InterPro"/>
</dbReference>
<feature type="transmembrane region" description="Helical" evidence="2">
    <location>
        <begin position="288"/>
        <end position="309"/>
    </location>
</feature>
<feature type="transmembrane region" description="Helical" evidence="2">
    <location>
        <begin position="131"/>
        <end position="154"/>
    </location>
</feature>
<dbReference type="RefSeq" id="WP_167950842.1">
    <property type="nucleotide sequence ID" value="NZ_BAAAPQ010000007.1"/>
</dbReference>
<reference evidence="3 4" key="1">
    <citation type="submission" date="2020-03" db="EMBL/GenBank/DDBJ databases">
        <title>Sequencing the genomes of 1000 actinobacteria strains.</title>
        <authorList>
            <person name="Klenk H.-P."/>
        </authorList>
    </citation>
    <scope>NUCLEOTIDE SEQUENCE [LARGE SCALE GENOMIC DNA]</scope>
    <source>
        <strain evidence="3 4">DSM 18964</strain>
    </source>
</reference>
<evidence type="ECO:0000256" key="2">
    <source>
        <dbReference type="SAM" id="Phobius"/>
    </source>
</evidence>
<keyword evidence="2" id="KW-0812">Transmembrane</keyword>
<feature type="transmembrane region" description="Helical" evidence="2">
    <location>
        <begin position="407"/>
        <end position="427"/>
    </location>
</feature>
<feature type="transmembrane region" description="Helical" evidence="2">
    <location>
        <begin position="360"/>
        <end position="387"/>
    </location>
</feature>
<feature type="transmembrane region" description="Helical" evidence="2">
    <location>
        <begin position="495"/>
        <end position="520"/>
    </location>
</feature>
<accession>A0A846S4R1</accession>
<evidence type="ECO:0000256" key="1">
    <source>
        <dbReference type="SAM" id="MobiDB-lite"/>
    </source>
</evidence>
<sequence length="531" mass="56427">MTTRTTAGPVAPERLPLLYRAIGFIERIGNLLPHPFWLFWIMAGLLGVISWVLSAAGVSVTLPESDEVVEVKNLLSTDGLKYAIESALDNFASFPPLAVVLVVLLGVSVAEKSGVLEALIRLTIIRLPKRWVTFAIAFSGMIAHIMGDAAYLVMIPLGAMSFKAAGRSPVLGVMVAYASVSAGFNASPLVTPSDAIRSSLASAAAQTVDSSASITPVATYFFSATSSMLLAVIITLVVELVLARREDFKVPAEESANASGVTPPGRPGEDDTDVAESMTLDDSQTRGLLRATAAGVVFIVAVVVILLLPDSPFIEPGQSLVESMVLDNIAIFISLFFTLTGMVYGYSTRAFTTVRAVPEAMIAGVVNLAPVIVLFFAVAQFLAYFSWTGIGSVLTVNGADLLQRLEAPHLVVLIVIIVGVAFINMIVTSGSAMWAIFAPILVPMMMYYGVRPEAAMVSFMIGDSVTNAVTPMSAYFVLALGYVQRYRKDAGIGTLMAFTVPLSVAILIGWGLFFCLWYLLGIPLGPGVVLH</sequence>
<dbReference type="EMBL" id="JAATJN010000001">
    <property type="protein sequence ID" value="NJC57071.1"/>
    <property type="molecule type" value="Genomic_DNA"/>
</dbReference>